<dbReference type="GO" id="GO:0016779">
    <property type="term" value="F:nucleotidyltransferase activity"/>
    <property type="evidence" value="ECO:0007669"/>
    <property type="project" value="UniProtKB-KW"/>
</dbReference>
<evidence type="ECO:0000259" key="1">
    <source>
        <dbReference type="Pfam" id="PF00899"/>
    </source>
</evidence>
<dbReference type="Gene3D" id="3.90.930.60">
    <property type="match status" value="1"/>
</dbReference>
<dbReference type="InterPro" id="IPR035985">
    <property type="entry name" value="Ubiquitin-activating_enz"/>
</dbReference>
<sequence length="358" mass="38029">MRPKVKIEHRPVRYGTDLVHLGGMAAVADPAGWVWALLELLDGTRTVGEVAAELARQFPDRPASAVRAAISELWARGHLLDADAPAPPELSVGEVERYKAGVSFADWADNRPRASRWATQLLLKQARVAVIGVGGVGSMAAWALAVSGVGHLHCVDHDVVELSNLNRQALYTESDLGRPKVEVIVERLRARNSDIEVSGEFRRVDGPAAVRALAVRSDVLLLAADTPGEIAGWVDRVCAETGTAWVRGGYHGPQLSIGVFRPGAGPCHNCLHAEQDARQAAAAETPWSPGVGIPAPHSANAISTGITGLMAAEAVQALITGVPAIRTNCHYGHNLLGGWDVRGLDAPSPHCPNRHPRP</sequence>
<accession>A0ABT1IBN1</accession>
<dbReference type="EMBL" id="JAMTCO010000006">
    <property type="protein sequence ID" value="MCP2270042.1"/>
    <property type="molecule type" value="Genomic_DNA"/>
</dbReference>
<evidence type="ECO:0000313" key="3">
    <source>
        <dbReference type="Proteomes" id="UP001205185"/>
    </source>
</evidence>
<gene>
    <name evidence="2" type="ORF">LV75_002543</name>
</gene>
<keyword evidence="2" id="KW-0808">Transferase</keyword>
<organism evidence="2 3">
    <name type="scientific">Actinokineospora diospyrosa</name>
    <dbReference type="NCBI Taxonomy" id="103728"/>
    <lineage>
        <taxon>Bacteria</taxon>
        <taxon>Bacillati</taxon>
        <taxon>Actinomycetota</taxon>
        <taxon>Actinomycetes</taxon>
        <taxon>Pseudonocardiales</taxon>
        <taxon>Pseudonocardiaceae</taxon>
        <taxon>Actinokineospora</taxon>
    </lineage>
</organism>
<keyword evidence="3" id="KW-1185">Reference proteome</keyword>
<dbReference type="Proteomes" id="UP001205185">
    <property type="component" value="Unassembled WGS sequence"/>
</dbReference>
<dbReference type="SUPFAM" id="SSF69572">
    <property type="entry name" value="Activating enzymes of the ubiquitin-like proteins"/>
    <property type="match status" value="1"/>
</dbReference>
<dbReference type="PANTHER" id="PTHR43267:SF1">
    <property type="entry name" value="TRNA THREONYLCARBAMOYLADENOSINE DEHYDRATASE"/>
    <property type="match status" value="1"/>
</dbReference>
<reference evidence="2 3" key="1">
    <citation type="submission" date="2022-06" db="EMBL/GenBank/DDBJ databases">
        <title>Genomic Encyclopedia of Archaeal and Bacterial Type Strains, Phase II (KMG-II): from individual species to whole genera.</title>
        <authorList>
            <person name="Goeker M."/>
        </authorList>
    </citation>
    <scope>NUCLEOTIDE SEQUENCE [LARGE SCALE GENOMIC DNA]</scope>
    <source>
        <strain evidence="2 3">DSM 44255</strain>
    </source>
</reference>
<dbReference type="InterPro" id="IPR045886">
    <property type="entry name" value="ThiF/MoeB/HesA"/>
</dbReference>
<protein>
    <submittedName>
        <fullName evidence="2">Molybdopterin or thiamine biosynthesis adenylyltransferase</fullName>
    </submittedName>
</protein>
<name>A0ABT1IBN1_9PSEU</name>
<dbReference type="Pfam" id="PF00899">
    <property type="entry name" value="ThiF"/>
    <property type="match status" value="1"/>
</dbReference>
<proteinExistence type="predicted"/>
<evidence type="ECO:0000313" key="2">
    <source>
        <dbReference type="EMBL" id="MCP2270042.1"/>
    </source>
</evidence>
<comment type="caution">
    <text evidence="2">The sequence shown here is derived from an EMBL/GenBank/DDBJ whole genome shotgun (WGS) entry which is preliminary data.</text>
</comment>
<dbReference type="InterPro" id="IPR000594">
    <property type="entry name" value="ThiF_NAD_FAD-bd"/>
</dbReference>
<keyword evidence="2" id="KW-0548">Nucleotidyltransferase</keyword>
<dbReference type="Gene3D" id="3.40.50.720">
    <property type="entry name" value="NAD(P)-binding Rossmann-like Domain"/>
    <property type="match status" value="1"/>
</dbReference>
<feature type="domain" description="THIF-type NAD/FAD binding fold" evidence="1">
    <location>
        <begin position="119"/>
        <end position="351"/>
    </location>
</feature>
<dbReference type="RefSeq" id="WP_253887034.1">
    <property type="nucleotide sequence ID" value="NZ_BAAAVB010000013.1"/>
</dbReference>
<dbReference type="PANTHER" id="PTHR43267">
    <property type="entry name" value="TRNA THREONYLCARBAMOYLADENOSINE DEHYDRATASE"/>
    <property type="match status" value="1"/>
</dbReference>